<dbReference type="Proteomes" id="UP000295727">
    <property type="component" value="Chromosome 1"/>
</dbReference>
<gene>
    <name evidence="2" type="ORF">E1956_12190</name>
</gene>
<name>A0A4P7CPY3_9BURK</name>
<proteinExistence type="predicted"/>
<feature type="compositionally biased region" description="Basic and acidic residues" evidence="1">
    <location>
        <begin position="1"/>
        <end position="29"/>
    </location>
</feature>
<reference evidence="2 3" key="1">
    <citation type="submission" date="2019-03" db="EMBL/GenBank/DDBJ databases">
        <title>Paraburkholderia sp. 7MH5, isolated from subtropical forest soil.</title>
        <authorList>
            <person name="Gao Z.-H."/>
            <person name="Qiu L.-H."/>
        </authorList>
    </citation>
    <scope>NUCLEOTIDE SEQUENCE [LARGE SCALE GENOMIC DNA]</scope>
    <source>
        <strain evidence="2 3">7MH5</strain>
    </source>
</reference>
<dbReference type="AlphaFoldDB" id="A0A4P7CPY3"/>
<dbReference type="RefSeq" id="WP_134749153.1">
    <property type="nucleotide sequence ID" value="NZ_CP038148.1"/>
</dbReference>
<accession>A0A4P7CPY3</accession>
<dbReference type="EMBL" id="CP038148">
    <property type="protein sequence ID" value="QBQ97860.1"/>
    <property type="molecule type" value="Genomic_DNA"/>
</dbReference>
<evidence type="ECO:0000313" key="2">
    <source>
        <dbReference type="EMBL" id="QBQ97860.1"/>
    </source>
</evidence>
<evidence type="ECO:0000256" key="1">
    <source>
        <dbReference type="SAM" id="MobiDB-lite"/>
    </source>
</evidence>
<evidence type="ECO:0000313" key="3">
    <source>
        <dbReference type="Proteomes" id="UP000295727"/>
    </source>
</evidence>
<keyword evidence="3" id="KW-1185">Reference proteome</keyword>
<sequence length="160" mass="17546">MDRKKEGRHEGAANDDDKTLRVSSDDRSPNDPLTQASALDVLTRLCDAGVQLTVDPPGIYYYGHTFSLTPSEALDYVRDPDAVVAGIHGVSVETLNAWRDAGGMYRCHATTRQGKRCLRAVAGESDCVYDAEADPAKWIEFERHGYCCTQHGGERKGGRS</sequence>
<feature type="region of interest" description="Disordered" evidence="1">
    <location>
        <begin position="1"/>
        <end position="34"/>
    </location>
</feature>
<organism evidence="2 3">
    <name type="scientific">Paraburkholderia pallida</name>
    <dbReference type="NCBI Taxonomy" id="2547399"/>
    <lineage>
        <taxon>Bacteria</taxon>
        <taxon>Pseudomonadati</taxon>
        <taxon>Pseudomonadota</taxon>
        <taxon>Betaproteobacteria</taxon>
        <taxon>Burkholderiales</taxon>
        <taxon>Burkholderiaceae</taxon>
        <taxon>Paraburkholderia</taxon>
    </lineage>
</organism>
<protein>
    <submittedName>
        <fullName evidence="2">Uncharacterized protein</fullName>
    </submittedName>
</protein>
<dbReference type="KEGG" id="ppai:E1956_12190"/>